<reference evidence="1 2" key="1">
    <citation type="submission" date="2015-01" db="EMBL/GenBank/DDBJ databases">
        <authorList>
            <person name="Xiang T."/>
            <person name="Song Y."/>
            <person name="Huang L."/>
            <person name="Wang B."/>
            <person name="Wu P."/>
        </authorList>
    </citation>
    <scope>NUCLEOTIDE SEQUENCE [LARGE SCALE GENOMIC DNA]</scope>
    <source>
        <strain evidence="1 2">Cc12</strain>
    </source>
</reference>
<gene>
    <name evidence="1" type="ORF">CCAN12_810183</name>
</gene>
<dbReference type="AlphaFoldDB" id="A0A0B7HT37"/>
<evidence type="ECO:0000313" key="2">
    <source>
        <dbReference type="Proteomes" id="UP000044026"/>
    </source>
</evidence>
<protein>
    <submittedName>
        <fullName evidence="1">Uncharacterized protein</fullName>
    </submittedName>
</protein>
<evidence type="ECO:0000313" key="1">
    <source>
        <dbReference type="EMBL" id="CEN41754.1"/>
    </source>
</evidence>
<dbReference type="Proteomes" id="UP000044026">
    <property type="component" value="Unassembled WGS sequence"/>
</dbReference>
<proteinExistence type="predicted"/>
<sequence>MVLLGLIGISYKQMMM</sequence>
<organism evidence="1 2">
    <name type="scientific">Capnocytophaga canimorsus</name>
    <dbReference type="NCBI Taxonomy" id="28188"/>
    <lineage>
        <taxon>Bacteria</taxon>
        <taxon>Pseudomonadati</taxon>
        <taxon>Bacteroidota</taxon>
        <taxon>Flavobacteriia</taxon>
        <taxon>Flavobacteriales</taxon>
        <taxon>Flavobacteriaceae</taxon>
        <taxon>Capnocytophaga</taxon>
    </lineage>
</organism>
<name>A0A0B7HT37_9FLAO</name>
<dbReference type="EMBL" id="CDOE01000080">
    <property type="protein sequence ID" value="CEN41754.1"/>
    <property type="molecule type" value="Genomic_DNA"/>
</dbReference>
<accession>A0A0B7HT37</accession>